<name>A0AA88NCE7_CHASR</name>
<feature type="coiled-coil region" evidence="2">
    <location>
        <begin position="1036"/>
        <end position="1193"/>
    </location>
</feature>
<evidence type="ECO:0000313" key="6">
    <source>
        <dbReference type="Proteomes" id="UP001187415"/>
    </source>
</evidence>
<evidence type="ECO:0000259" key="4">
    <source>
        <dbReference type="Pfam" id="PF15665"/>
    </source>
</evidence>
<dbReference type="PANTHER" id="PTHR18870">
    <property type="entry name" value="PROTEIN TAG-278-RELATED"/>
    <property type="match status" value="1"/>
</dbReference>
<dbReference type="EMBL" id="JAUPFM010000003">
    <property type="protein sequence ID" value="KAK2856022.1"/>
    <property type="molecule type" value="Genomic_DNA"/>
</dbReference>
<dbReference type="Proteomes" id="UP001187415">
    <property type="component" value="Unassembled WGS sequence"/>
</dbReference>
<dbReference type="InterPro" id="IPR039478">
    <property type="entry name" value="FAM184A/B_N"/>
</dbReference>
<keyword evidence="6" id="KW-1185">Reference proteome</keyword>
<reference evidence="5" key="1">
    <citation type="submission" date="2023-07" db="EMBL/GenBank/DDBJ databases">
        <title>Chromosome-level Genome Assembly of Striped Snakehead (Channa striata).</title>
        <authorList>
            <person name="Liu H."/>
        </authorList>
    </citation>
    <scope>NUCLEOTIDE SEQUENCE</scope>
    <source>
        <strain evidence="5">Gz</strain>
        <tissue evidence="5">Muscle</tissue>
    </source>
</reference>
<accession>A0AA88NCE7</accession>
<proteinExistence type="predicted"/>
<feature type="compositionally biased region" description="Basic and acidic residues" evidence="3">
    <location>
        <begin position="1393"/>
        <end position="1404"/>
    </location>
</feature>
<evidence type="ECO:0000313" key="5">
    <source>
        <dbReference type="EMBL" id="KAK2856022.1"/>
    </source>
</evidence>
<feature type="coiled-coil region" evidence="2">
    <location>
        <begin position="493"/>
        <end position="571"/>
    </location>
</feature>
<feature type="region of interest" description="Disordered" evidence="3">
    <location>
        <begin position="1333"/>
        <end position="1404"/>
    </location>
</feature>
<evidence type="ECO:0000256" key="2">
    <source>
        <dbReference type="SAM" id="Coils"/>
    </source>
</evidence>
<dbReference type="Pfam" id="PF15665">
    <property type="entry name" value="FAM184"/>
    <property type="match status" value="1"/>
</dbReference>
<organism evidence="5 6">
    <name type="scientific">Channa striata</name>
    <name type="common">Snakehead murrel</name>
    <name type="synonym">Ophicephalus striatus</name>
    <dbReference type="NCBI Taxonomy" id="64152"/>
    <lineage>
        <taxon>Eukaryota</taxon>
        <taxon>Metazoa</taxon>
        <taxon>Chordata</taxon>
        <taxon>Craniata</taxon>
        <taxon>Vertebrata</taxon>
        <taxon>Euteleostomi</taxon>
        <taxon>Actinopterygii</taxon>
        <taxon>Neopterygii</taxon>
        <taxon>Teleostei</taxon>
        <taxon>Neoteleostei</taxon>
        <taxon>Acanthomorphata</taxon>
        <taxon>Anabantaria</taxon>
        <taxon>Anabantiformes</taxon>
        <taxon>Channoidei</taxon>
        <taxon>Channidae</taxon>
        <taxon>Channa</taxon>
    </lineage>
</organism>
<protein>
    <recommendedName>
        <fullName evidence="4">Protein FAM184A/B N-terminal domain-containing protein</fullName>
    </recommendedName>
</protein>
<feature type="domain" description="Protein FAM184A/B N-terminal" evidence="4">
    <location>
        <begin position="371"/>
        <end position="581"/>
    </location>
</feature>
<evidence type="ECO:0000256" key="1">
    <source>
        <dbReference type="ARBA" id="ARBA00023054"/>
    </source>
</evidence>
<feature type="coiled-coil region" evidence="2">
    <location>
        <begin position="900"/>
        <end position="1004"/>
    </location>
</feature>
<sequence length="1416" mass="162579">MEFIEGSKGIYRPIRVLFDMPIYEGALQICWHMVSYRCQIALVTEFLRLQQNKQLPSELTAEDMNDLLVEQSKPALRVKLWEFELEDSDEDVAKPLLKLVWEVNTSMKMRDIEFEAGGSSAHQRTCLPSSSKHPKIIGQALAYDKSLAEQQQQGAPSSKLLGPVEVVMEVVPKVLQGFWVPAESTCFNMPSKQLSDMAVGATKAVQDRVTAALSSTLLQVPFSRSIRDEMVVSIQEQVAQGYAPDLLVMKLSCFAADVLNTISDVAAKKSVSCSSLLTPPPSLPAPPAPAGRLLSSVRLVLAARVSPKLVRSILVKMATGSGWQPYYCPAGQAKFTSSSASSLPFQSGIAMEYTQDLHLKMSKKIAQLTKVIYALNTKNDEHEAAIATLKEAHEEEVQQILSETREKILQYKSKISDEMDLKRRIQSLEESMELHERMKRQALAEFESYRQRVEDMQLCTEAQHTQRVVSMSREVEEMRRSFEEKLRTFSQAQAQFEQEKRAALEELKAQHRQEIQELLRSHQSQNANYSKDQEKLGQLHKAEVDSLTERVEELKQDKKRLVEEYEAKLSKAQAFYERELEAMKRTQQLTADNLLAWKRTEAELRRDAENRDKSHKLQASLTTAESTVKDLTKQLDEVTQNSEIVEIRQKEAECELEAARDRVQQQATEILLKASQISSLQATQMTQEAAIRDLDNERSRLKDKVLRMEEEREALQSQSQALEERHKQQILSLEKTLREEKASHEKDMSMTLENALNNTEKDKNRLLAELEQQFEKERLSLEEQKTVLRQQLDELRKELTSKLTAANEEVSRLQEEVQQGEQNIGSAEGQICTLKEAQDKLLEELDATRARLRETSNLLTALQGELETQKRQHEAKLITTKEEEKLKMDKMALELELKWTETLRQECKKLREELKEEHEEDKASALAHLAQSKEQELSGARESWQRKVEDLLEQISLLKQSLEMQLSQSQSSLQQLQHQFSQEREHLRMQLDELQTEHQRRQQRLQEVHCSAMQDLEHARQRDLKELEERLRHHHHAELQSLREAHRQSIETLKQQSEQELQTLRFELEDEGKAMLASLRSELNHIHASAIEHLRQTHQQESATAKAELEKTLENNRIQERELLGRITELQEEVSRRKNHIAQLDHQIHTLNENISTLTKELELKGKEVLKIRSEANQQIRAHEQELTKRHERELAELSAVHSRETQNMLSDFNKAQEVLKDKISALQILLEGTEEKFRNRESRPEDLQIIAELKEMVSERESLVKKLVDDKKFYQLELVNRETNFNKVFNASPNVGVINPLIKQKKKNEKTAASRFSSSPNLRALEAAGMGMGVVGSGSGQPPQPPPPPPLQPSRLEPIPNSPLHHLELNSNKPLPPPTPPTEPKKFMSPPETKDSSIDSADAQRQEWFAQYFSF</sequence>
<feature type="compositionally biased region" description="Pro residues" evidence="3">
    <location>
        <begin position="1343"/>
        <end position="1353"/>
    </location>
</feature>
<comment type="caution">
    <text evidence="5">The sequence shown here is derived from an EMBL/GenBank/DDBJ whole genome shotgun (WGS) entry which is preliminary data.</text>
</comment>
<dbReference type="PANTHER" id="PTHR18870:SF7">
    <property type="entry name" value="PROTEIN FAM184A"/>
    <property type="match status" value="1"/>
</dbReference>
<evidence type="ECO:0000256" key="3">
    <source>
        <dbReference type="SAM" id="MobiDB-lite"/>
    </source>
</evidence>
<gene>
    <name evidence="5" type="ORF">Q5P01_004757</name>
</gene>
<feature type="coiled-coil region" evidence="2">
    <location>
        <begin position="621"/>
        <end position="872"/>
    </location>
</feature>
<feature type="coiled-coil region" evidence="2">
    <location>
        <begin position="375"/>
        <end position="452"/>
    </location>
</feature>
<keyword evidence="1 2" id="KW-0175">Coiled coil</keyword>